<protein>
    <submittedName>
        <fullName evidence="2">Uncharacterized protein</fullName>
    </submittedName>
</protein>
<organism evidence="2 3">
    <name type="scientific">Senegalia massiliensis</name>
    <dbReference type="NCBI Taxonomy" id="1720316"/>
    <lineage>
        <taxon>Bacteria</taxon>
        <taxon>Bacillati</taxon>
        <taxon>Bacillota</taxon>
        <taxon>Clostridia</taxon>
        <taxon>Eubacteriales</taxon>
        <taxon>Clostridiaceae</taxon>
        <taxon>Senegalia</taxon>
    </lineage>
</organism>
<reference evidence="2 3" key="1">
    <citation type="submission" date="2018-08" db="EMBL/GenBank/DDBJ databases">
        <title>Murine metabolic-syndrome-specific gut microbial biobank.</title>
        <authorList>
            <person name="Liu C."/>
        </authorList>
    </citation>
    <scope>NUCLEOTIDE SEQUENCE [LARGE SCALE GENOMIC DNA]</scope>
    <source>
        <strain evidence="2 3">583</strain>
    </source>
</reference>
<name>A0A845QW87_9CLOT</name>
<feature type="transmembrane region" description="Helical" evidence="1">
    <location>
        <begin position="9"/>
        <end position="29"/>
    </location>
</feature>
<accession>A0A845QW87</accession>
<comment type="caution">
    <text evidence="2">The sequence shown here is derived from an EMBL/GenBank/DDBJ whole genome shotgun (WGS) entry which is preliminary data.</text>
</comment>
<evidence type="ECO:0000256" key="1">
    <source>
        <dbReference type="SAM" id="Phobius"/>
    </source>
</evidence>
<keyword evidence="1" id="KW-0812">Transmembrane</keyword>
<dbReference type="EMBL" id="QXXA01000005">
    <property type="protein sequence ID" value="NBI06350.1"/>
    <property type="molecule type" value="Genomic_DNA"/>
</dbReference>
<keyword evidence="1" id="KW-1133">Transmembrane helix</keyword>
<dbReference type="AlphaFoldDB" id="A0A845QW87"/>
<proteinExistence type="predicted"/>
<gene>
    <name evidence="2" type="ORF">D3Z33_05685</name>
</gene>
<keyword evidence="3" id="KW-1185">Reference proteome</keyword>
<evidence type="ECO:0000313" key="2">
    <source>
        <dbReference type="EMBL" id="NBI06350.1"/>
    </source>
</evidence>
<dbReference type="RefSeq" id="WP_160196816.1">
    <property type="nucleotide sequence ID" value="NZ_QXXA01000005.1"/>
</dbReference>
<sequence>MNPNKKKTYTIIALIVVGVMILSPILYMITTAFSTSNTPVTQDENPDIKDEVTNKTALKIIDMHENLDQYKDKEVSMELQFFLTGEEDKFSLGVIDSFNGEEMLFNILAETKDHKIPEGFKNYDKVKVNGTIKELKETHEDHNHNVPLMMVKNIEKIEQEKKDN</sequence>
<evidence type="ECO:0000313" key="3">
    <source>
        <dbReference type="Proteomes" id="UP000467132"/>
    </source>
</evidence>
<dbReference type="Proteomes" id="UP000467132">
    <property type="component" value="Unassembled WGS sequence"/>
</dbReference>
<keyword evidence="1" id="KW-0472">Membrane</keyword>